<organism evidence="1 2">
    <name type="scientific">Diphasiastrum complanatum</name>
    <name type="common">Issler's clubmoss</name>
    <name type="synonym">Lycopodium complanatum</name>
    <dbReference type="NCBI Taxonomy" id="34168"/>
    <lineage>
        <taxon>Eukaryota</taxon>
        <taxon>Viridiplantae</taxon>
        <taxon>Streptophyta</taxon>
        <taxon>Embryophyta</taxon>
        <taxon>Tracheophyta</taxon>
        <taxon>Lycopodiopsida</taxon>
        <taxon>Lycopodiales</taxon>
        <taxon>Lycopodiaceae</taxon>
        <taxon>Lycopodioideae</taxon>
        <taxon>Diphasiastrum</taxon>
    </lineage>
</organism>
<comment type="caution">
    <text evidence="1">The sequence shown here is derived from an EMBL/GenBank/DDBJ whole genome shotgun (WGS) entry which is preliminary data.</text>
</comment>
<keyword evidence="2" id="KW-1185">Reference proteome</keyword>
<dbReference type="Proteomes" id="UP001162992">
    <property type="component" value="Chromosome 18"/>
</dbReference>
<proteinExistence type="predicted"/>
<gene>
    <name evidence="1" type="ORF">O6H91_18G080100</name>
</gene>
<sequence>MVLPETQRKRKGFCSGCFSPDGETVIIGHFNGFHMYRFIFQDRSWQDVCEKKVENLYTVSSVAWNLDGSQVAVGTLCGRVDVFDAALCRQKYLGKFELTYITKSKLIIRRLPLGVKFTVNTAAVSEIIKINIYNDQYLIAHTSETLLLGNLESCKISEVHWHGRGNEKFIIDDPLVCGIYSVGELYLVEYGCNKILGTCQTIFLSPFLISLRVNNLQSTLIDARQVGNKKVAYLADLKTIRVLDLVSGVTAATITHDCNVDWIQLDQQSRYLLFRDKKQQLHLLNVASQEHRLLLDTCTFLGWVPHSNVVVAQKQSDVYVWYKVKNSRQAKIFRIKGEVEGINRVDGKTEIIANEGTNIVKYMLDESLIEFNAAVENQNYAHAISILEPLVLNFEIEGMWRELGKIALEKSDLISAERCYAAIGDAAYACYLHKVNKLEDAETRDTQNLQESNIVVEAKLAMLRNYWKMLFVYTSLIPRSIVKILDSCNVNYSVHLVHQLVLLIVSNVQETEMQLLEHGHVTEALRIYMECHRWNEAIFVAKSNNDVDTKNLCENYHKWLLQTCQVEDAAKLQEAKGNLLGAITLFLDSGLPGHAADCVEQHSSYPFQYDVLERLTEELEQAGMFKKAGKLLERLGHAERAKEAYHKGHVYEPLLDLVQRKFPDELVSLKNEWGDWLASQYQVDTAIDHYIAAGFSAKAIESAISSHQWAKAVQILETQNTEVAFPFYKRLAQHFEGSNQYAEAEQFYIAAKLPDDALRMYIQANIWEDAFKVARKYLSEGRASALYLQRASELEALRYFSEAEKLYLESRNVDLAINMYKKARAYEHMIRLVTEHRKDLLTETHLRLAQQLESEGLLEDAEQHYLEAEDWKSTVKMYVANGMWKDSMRIAKTFGGPNGAKQVAYAWAVSLGGEAGAQLLAKLGLVEQAIEYAIEVGAYDHAFDLCHSSLKHKLPEVHLRYAMFLEDEGRFGEAENEFIKGGKPREAIDMYIHQQDWQAAVKVADLCEPAAVTDIQLAQAELFLKQNELEKAEALFLLAKKTEFALNMYKEYNRWEDAIRIAKDHMPSLIPELNQDFASFMKSQNGGIETFDGIMAQAQAMEQAQDYLEAINLYLHLDIRHTDDNSKLHEVWMKAINVAKHYAHIRLPEVVHVVAKRFIAEGIYEEAANLYEDINASKEIIEMCIKAGQWDRARQAAAKGDVQQQQHVDKLFKQHLLKTQDAGQLVQTGYIAEALELYAQGGVWDKVHELAGLLGPDKQKEVSLRHAKLCLDSQKNVEAIAILACYGAPSTRAACELCCFLMKDLLGSSQKYSDIGHGIQELRTVLFELGKPNAEFHTAIFSTEWLELKELCLIATYICSCLHAQSQV</sequence>
<accession>A0ACC2B2Y2</accession>
<dbReference type="EMBL" id="CM055109">
    <property type="protein sequence ID" value="KAJ7524153.1"/>
    <property type="molecule type" value="Genomic_DNA"/>
</dbReference>
<reference evidence="2" key="1">
    <citation type="journal article" date="2024" name="Proc. Natl. Acad. Sci. U.S.A.">
        <title>Extraordinary preservation of gene collinearity over three hundred million years revealed in homosporous lycophytes.</title>
        <authorList>
            <person name="Li C."/>
            <person name="Wickell D."/>
            <person name="Kuo L.Y."/>
            <person name="Chen X."/>
            <person name="Nie B."/>
            <person name="Liao X."/>
            <person name="Peng D."/>
            <person name="Ji J."/>
            <person name="Jenkins J."/>
            <person name="Williams M."/>
            <person name="Shu S."/>
            <person name="Plott C."/>
            <person name="Barry K."/>
            <person name="Rajasekar S."/>
            <person name="Grimwood J."/>
            <person name="Han X."/>
            <person name="Sun S."/>
            <person name="Hou Z."/>
            <person name="He W."/>
            <person name="Dai G."/>
            <person name="Sun C."/>
            <person name="Schmutz J."/>
            <person name="Leebens-Mack J.H."/>
            <person name="Li F.W."/>
            <person name="Wang L."/>
        </authorList>
    </citation>
    <scope>NUCLEOTIDE SEQUENCE [LARGE SCALE GENOMIC DNA]</scope>
    <source>
        <strain evidence="2">cv. PW_Plant_1</strain>
    </source>
</reference>
<evidence type="ECO:0000313" key="1">
    <source>
        <dbReference type="EMBL" id="KAJ7524153.1"/>
    </source>
</evidence>
<protein>
    <submittedName>
        <fullName evidence="1">Uncharacterized protein</fullName>
    </submittedName>
</protein>
<name>A0ACC2B2Y2_DIPCM</name>
<evidence type="ECO:0000313" key="2">
    <source>
        <dbReference type="Proteomes" id="UP001162992"/>
    </source>
</evidence>